<dbReference type="Pfam" id="PF01302">
    <property type="entry name" value="CAP_GLY"/>
    <property type="match status" value="1"/>
</dbReference>
<proteinExistence type="predicted"/>
<dbReference type="EnsemblMetazoa" id="CLYHEMT005759.1">
    <property type="protein sequence ID" value="CLYHEMP005759.1"/>
    <property type="gene ID" value="CLYHEMG005759"/>
</dbReference>
<dbReference type="SMART" id="SM01052">
    <property type="entry name" value="CAP_GLY"/>
    <property type="match status" value="1"/>
</dbReference>
<dbReference type="InterPro" id="IPR000938">
    <property type="entry name" value="CAP-Gly_domain"/>
</dbReference>
<evidence type="ECO:0000313" key="2">
    <source>
        <dbReference type="EnsemblMetazoa" id="CLYHEMP005759.1"/>
    </source>
</evidence>
<keyword evidence="3" id="KW-1185">Reference proteome</keyword>
<dbReference type="OrthoDB" id="5983260at2759"/>
<evidence type="ECO:0000313" key="3">
    <source>
        <dbReference type="Proteomes" id="UP000594262"/>
    </source>
</evidence>
<dbReference type="AlphaFoldDB" id="A0A7M5WJV0"/>
<dbReference type="Gene3D" id="2.30.30.190">
    <property type="entry name" value="CAP Gly-rich-like domain"/>
    <property type="match status" value="1"/>
</dbReference>
<name>A0A7M5WJV0_9CNID</name>
<reference evidence="2" key="1">
    <citation type="submission" date="2021-01" db="UniProtKB">
        <authorList>
            <consortium name="EnsemblMetazoa"/>
        </authorList>
    </citation>
    <scope>IDENTIFICATION</scope>
</reference>
<sequence>MYDNIHVGSEVDVSRNDGEILKGKVRWKGSIANRKGHWIGVELDTPDGKHDGILNRRRYFQCKAYHGIFVRPSQVRFSLKQTRRKYVKYRTLSSQSIVDEALFFRGNLEASQSGGVSAISMDSPVFEQIKDIMKDSRCEFPYQQSTYRKAHMVGNQLRPAKHDFRKGGLSFTSLQISPRDIKRTDPSSNYFLPKSSRSWTAHETFRSPSSIPVIDRKPAHCSSTERFYEMKSISKHSLNKTL</sequence>
<dbReference type="PROSITE" id="PS50245">
    <property type="entry name" value="CAP_GLY_2"/>
    <property type="match status" value="1"/>
</dbReference>
<dbReference type="RefSeq" id="XP_066911863.1">
    <property type="nucleotide sequence ID" value="XM_067055762.1"/>
</dbReference>
<evidence type="ECO:0000259" key="1">
    <source>
        <dbReference type="PROSITE" id="PS50245"/>
    </source>
</evidence>
<feature type="domain" description="CAP-Gly" evidence="1">
    <location>
        <begin position="29"/>
        <end position="71"/>
    </location>
</feature>
<dbReference type="SUPFAM" id="SSF74924">
    <property type="entry name" value="Cap-Gly domain"/>
    <property type="match status" value="1"/>
</dbReference>
<dbReference type="GeneID" id="136799079"/>
<dbReference type="InterPro" id="IPR036859">
    <property type="entry name" value="CAP-Gly_dom_sf"/>
</dbReference>
<dbReference type="Proteomes" id="UP000594262">
    <property type="component" value="Unplaced"/>
</dbReference>
<dbReference type="PANTHER" id="PTHR18916">
    <property type="entry name" value="DYNACTIN 1-RELATED MICROTUBULE-BINDING"/>
    <property type="match status" value="1"/>
</dbReference>
<protein>
    <recommendedName>
        <fullName evidence="1">CAP-Gly domain-containing protein</fullName>
    </recommendedName>
</protein>
<accession>A0A7M5WJV0</accession>
<organism evidence="2 3">
    <name type="scientific">Clytia hemisphaerica</name>
    <dbReference type="NCBI Taxonomy" id="252671"/>
    <lineage>
        <taxon>Eukaryota</taxon>
        <taxon>Metazoa</taxon>
        <taxon>Cnidaria</taxon>
        <taxon>Hydrozoa</taxon>
        <taxon>Hydroidolina</taxon>
        <taxon>Leptothecata</taxon>
        <taxon>Obeliida</taxon>
        <taxon>Clytiidae</taxon>
        <taxon>Clytia</taxon>
    </lineage>
</organism>